<keyword evidence="2" id="KW-1185">Reference proteome</keyword>
<name>A0A9W9RLX0_PENBR</name>
<dbReference type="AlphaFoldDB" id="A0A9W9RLX0"/>
<accession>A0A9W9RLX0</accession>
<proteinExistence type="predicted"/>
<reference evidence="1" key="1">
    <citation type="submission" date="2022-12" db="EMBL/GenBank/DDBJ databases">
        <authorList>
            <person name="Petersen C."/>
        </authorList>
    </citation>
    <scope>NUCLEOTIDE SEQUENCE</scope>
    <source>
        <strain evidence="1">IBT 35675</strain>
    </source>
</reference>
<protein>
    <submittedName>
        <fullName evidence="1">Uncharacterized protein</fullName>
    </submittedName>
</protein>
<reference evidence="1" key="2">
    <citation type="journal article" date="2023" name="IMA Fungus">
        <title>Comparative genomic study of the Penicillium genus elucidates a diverse pangenome and 15 lateral gene transfer events.</title>
        <authorList>
            <person name="Petersen C."/>
            <person name="Sorensen T."/>
            <person name="Nielsen M.R."/>
            <person name="Sondergaard T.E."/>
            <person name="Sorensen J.L."/>
            <person name="Fitzpatrick D.A."/>
            <person name="Frisvad J.C."/>
            <person name="Nielsen K.L."/>
        </authorList>
    </citation>
    <scope>NUCLEOTIDE SEQUENCE</scope>
    <source>
        <strain evidence="1">IBT 35675</strain>
    </source>
</reference>
<sequence length="229" mass="26992">MKAHFFGTLWSVASIYGQIFSGLANPPKEPRYLSTSDEAVINALKQDKLAIKPQDDLSNPREIGDIMIKDFNEKQEELGSENNSRQSLYERNEMNWEMAITRARLFLHKFIGGFPKNSIYRVQDPRECYLLLEAHYSKPSTHCTVFRMKKWSEIRYKGSNPVRHVTRFKEAKINWEEWGEKASPFLEMYLFLISIMTMPDYAAFMQNLVFSDMQTLYKGFIQWELAKRF</sequence>
<dbReference type="Proteomes" id="UP001148299">
    <property type="component" value="Unassembled WGS sequence"/>
</dbReference>
<evidence type="ECO:0000313" key="1">
    <source>
        <dbReference type="EMBL" id="KAJ5361950.1"/>
    </source>
</evidence>
<comment type="caution">
    <text evidence="1">The sequence shown here is derived from an EMBL/GenBank/DDBJ whole genome shotgun (WGS) entry which is preliminary data.</text>
</comment>
<evidence type="ECO:0000313" key="2">
    <source>
        <dbReference type="Proteomes" id="UP001148299"/>
    </source>
</evidence>
<dbReference type="EMBL" id="JAPZBR010000002">
    <property type="protein sequence ID" value="KAJ5361950.1"/>
    <property type="molecule type" value="Genomic_DNA"/>
</dbReference>
<organism evidence="1 2">
    <name type="scientific">Penicillium brevicompactum</name>
    <dbReference type="NCBI Taxonomy" id="5074"/>
    <lineage>
        <taxon>Eukaryota</taxon>
        <taxon>Fungi</taxon>
        <taxon>Dikarya</taxon>
        <taxon>Ascomycota</taxon>
        <taxon>Pezizomycotina</taxon>
        <taxon>Eurotiomycetes</taxon>
        <taxon>Eurotiomycetidae</taxon>
        <taxon>Eurotiales</taxon>
        <taxon>Aspergillaceae</taxon>
        <taxon>Penicillium</taxon>
    </lineage>
</organism>
<gene>
    <name evidence="1" type="ORF">N7541_002794</name>
</gene>